<name>A0ABU0TN56_9FLAO</name>
<reference evidence="1 2" key="1">
    <citation type="submission" date="2023-07" db="EMBL/GenBank/DDBJ databases">
        <title>Functional and genomic diversity of the sorghum phyllosphere microbiome.</title>
        <authorList>
            <person name="Shade A."/>
        </authorList>
    </citation>
    <scope>NUCLEOTIDE SEQUENCE [LARGE SCALE GENOMIC DNA]</scope>
    <source>
        <strain evidence="1 2">SORGH_AS_1064</strain>
    </source>
</reference>
<accession>A0ABU0TN56</accession>
<comment type="caution">
    <text evidence="1">The sequence shown here is derived from an EMBL/GenBank/DDBJ whole genome shotgun (WGS) entry which is preliminary data.</text>
</comment>
<dbReference type="Proteomes" id="UP001225072">
    <property type="component" value="Unassembled WGS sequence"/>
</dbReference>
<proteinExistence type="predicted"/>
<protein>
    <submittedName>
        <fullName evidence="1">Uncharacterized protein</fullName>
    </submittedName>
</protein>
<sequence>MKKIGILLLFSVIASAQKTEVIDLSKSVKDSKNSVGSFTVIDQRPDQKVGSVMYHEDPVQIMFEHTASQDIKDWFYKYNPGKGSNDMVFLLENLTVSEDRKEKYSVGKLELRASTFIKKDDGYHFVYRKDTVASVSSRNTPYMAQSLAKKITLIFTELLKTSYTRNPWNLSIQENDLPDYASLLRDKLDILKADSLKEGVYKDYYSFFTHSPEPGLVLQTNDKGIITKAVKGEEKTPIRNFYAFVYQGVAYKVIPVGYAEILRNDKGLFIEAKKEELFPASNTSYAQIGGATGGLVGGLIGAVIDVSSSKQRRKLPGSEVYIDPLTGNYILPEDFGKYR</sequence>
<evidence type="ECO:0000313" key="1">
    <source>
        <dbReference type="EMBL" id="MDQ1098221.1"/>
    </source>
</evidence>
<dbReference type="EMBL" id="JAUTAL010000001">
    <property type="protein sequence ID" value="MDQ1098221.1"/>
    <property type="molecule type" value="Genomic_DNA"/>
</dbReference>
<dbReference type="RefSeq" id="WP_307452333.1">
    <property type="nucleotide sequence ID" value="NZ_JAUTAL010000001.1"/>
</dbReference>
<organism evidence="1 2">
    <name type="scientific">Chryseobacterium camelliae</name>
    <dbReference type="NCBI Taxonomy" id="1265445"/>
    <lineage>
        <taxon>Bacteria</taxon>
        <taxon>Pseudomonadati</taxon>
        <taxon>Bacteroidota</taxon>
        <taxon>Flavobacteriia</taxon>
        <taxon>Flavobacteriales</taxon>
        <taxon>Weeksellaceae</taxon>
        <taxon>Chryseobacterium group</taxon>
        <taxon>Chryseobacterium</taxon>
    </lineage>
</organism>
<gene>
    <name evidence="1" type="ORF">QE404_003368</name>
</gene>
<evidence type="ECO:0000313" key="2">
    <source>
        <dbReference type="Proteomes" id="UP001225072"/>
    </source>
</evidence>
<keyword evidence="2" id="KW-1185">Reference proteome</keyword>